<dbReference type="EMBL" id="GEEE01002857">
    <property type="protein sequence ID" value="JAP60368.1"/>
    <property type="molecule type" value="Transcribed_RNA"/>
</dbReference>
<feature type="repeat" description="TPR" evidence="1">
    <location>
        <begin position="98"/>
        <end position="131"/>
    </location>
</feature>
<dbReference type="SUPFAM" id="SSF48452">
    <property type="entry name" value="TPR-like"/>
    <property type="match status" value="1"/>
</dbReference>
<dbReference type="InterPro" id="IPR011990">
    <property type="entry name" value="TPR-like_helical_dom_sf"/>
</dbReference>
<reference evidence="3" key="1">
    <citation type="submission" date="2016-01" db="EMBL/GenBank/DDBJ databases">
        <title>Reference transcriptome for the parasite Schistocephalus solidus: insights into the molecular evolution of parasitism.</title>
        <authorList>
            <person name="Hebert F.O."/>
            <person name="Grambauer S."/>
            <person name="Barber I."/>
            <person name="Landry C.R."/>
            <person name="Aubin-Horth N."/>
        </authorList>
    </citation>
    <scope>NUCLEOTIDE SEQUENCE</scope>
</reference>
<dbReference type="Pfam" id="PF00515">
    <property type="entry name" value="TPR_1"/>
    <property type="match status" value="1"/>
</dbReference>
<dbReference type="InterPro" id="IPR019734">
    <property type="entry name" value="TPR_rpt"/>
</dbReference>
<dbReference type="InterPro" id="IPR052769">
    <property type="entry name" value="TPR_domain_protein"/>
</dbReference>
<proteinExistence type="predicted"/>
<feature type="repeat" description="TPR" evidence="1">
    <location>
        <begin position="171"/>
        <end position="204"/>
    </location>
</feature>
<evidence type="ECO:0000256" key="2">
    <source>
        <dbReference type="SAM" id="MobiDB-lite"/>
    </source>
</evidence>
<organism evidence="3">
    <name type="scientific">Schistocephalus solidus</name>
    <name type="common">Tapeworm</name>
    <dbReference type="NCBI Taxonomy" id="70667"/>
    <lineage>
        <taxon>Eukaryota</taxon>
        <taxon>Metazoa</taxon>
        <taxon>Spiralia</taxon>
        <taxon>Lophotrochozoa</taxon>
        <taxon>Platyhelminthes</taxon>
        <taxon>Cestoda</taxon>
        <taxon>Eucestoda</taxon>
        <taxon>Diphyllobothriidea</taxon>
        <taxon>Diphyllobothriidae</taxon>
        <taxon>Schistocephalus</taxon>
    </lineage>
</organism>
<sequence>MNDLDADNFRDPLQDEVYEEPPFGTPSPVKFLEEEFHDACSIAEPQVNATECGDEVYEDACHELSANASAMHDTTPEDRAHIESLLSPEELEARRVEAICLKEGGNESYKAGDFNSALESYTKALELCPLQHKCDRAKIYSNRAACHSQLKSPEAALLDCDEAIKLEPDYMRCLIRRAELRESSDRLTEALEDYQHILQLDPGNAKARAACALLPDKITAQQEKLKQEMLGQLKQLGNMVLKPFGLSTDNFKLTQDPNTGGYSINFKNGT</sequence>
<accession>A0A0V0J3T9</accession>
<name>A0A0V0J3T9_SCHSO</name>
<gene>
    <name evidence="3" type="primary">TTC1</name>
    <name evidence="3" type="ORF">TR131807</name>
</gene>
<dbReference type="SMART" id="SM00028">
    <property type="entry name" value="TPR"/>
    <property type="match status" value="3"/>
</dbReference>
<keyword evidence="1" id="KW-0802">TPR repeat</keyword>
<feature type="region of interest" description="Disordered" evidence="2">
    <location>
        <begin position="1"/>
        <end position="22"/>
    </location>
</feature>
<evidence type="ECO:0000313" key="3">
    <source>
        <dbReference type="EMBL" id="JAP60368.1"/>
    </source>
</evidence>
<dbReference type="AlphaFoldDB" id="A0A0V0J3T9"/>
<protein>
    <submittedName>
        <fullName evidence="3">Tetratricopeptide repeat protein 1</fullName>
    </submittedName>
</protein>
<evidence type="ECO:0000256" key="1">
    <source>
        <dbReference type="PROSITE-ProRule" id="PRU00339"/>
    </source>
</evidence>
<dbReference type="PANTHER" id="PTHR46014:SF1">
    <property type="entry name" value="TETRATRICOPEPTIDE REPEAT PROTEIN 1"/>
    <property type="match status" value="1"/>
</dbReference>
<dbReference type="Gene3D" id="1.25.40.10">
    <property type="entry name" value="Tetratricopeptide repeat domain"/>
    <property type="match status" value="1"/>
</dbReference>
<dbReference type="PANTHER" id="PTHR46014">
    <property type="entry name" value="TETRATRICOPEPTIDE REPEAT PROTEIN 1"/>
    <property type="match status" value="1"/>
</dbReference>
<dbReference type="PROSITE" id="PS50005">
    <property type="entry name" value="TPR"/>
    <property type="match status" value="2"/>
</dbReference>